<keyword evidence="1" id="KW-0472">Membrane</keyword>
<reference evidence="2 3" key="1">
    <citation type="journal article" date="2019" name="Nat. Microbiol.">
        <title>Mediterranean grassland soil C-N compound turnover is dependent on rainfall and depth, and is mediated by genomically divergent microorganisms.</title>
        <authorList>
            <person name="Diamond S."/>
            <person name="Andeer P.F."/>
            <person name="Li Z."/>
            <person name="Crits-Christoph A."/>
            <person name="Burstein D."/>
            <person name="Anantharaman K."/>
            <person name="Lane K.R."/>
            <person name="Thomas B.C."/>
            <person name="Pan C."/>
            <person name="Northen T.R."/>
            <person name="Banfield J.F."/>
        </authorList>
    </citation>
    <scope>NUCLEOTIDE SEQUENCE [LARGE SCALE GENOMIC DNA]</scope>
    <source>
        <strain evidence="2">WS_8</strain>
    </source>
</reference>
<gene>
    <name evidence="2" type="ORF">E6K78_11425</name>
</gene>
<comment type="caution">
    <text evidence="2">The sequence shown here is derived from an EMBL/GenBank/DDBJ whole genome shotgun (WGS) entry which is preliminary data.</text>
</comment>
<feature type="transmembrane region" description="Helical" evidence="1">
    <location>
        <begin position="17"/>
        <end position="38"/>
    </location>
</feature>
<evidence type="ECO:0000256" key="1">
    <source>
        <dbReference type="SAM" id="Phobius"/>
    </source>
</evidence>
<protein>
    <submittedName>
        <fullName evidence="2">Uncharacterized protein</fullName>
    </submittedName>
</protein>
<evidence type="ECO:0000313" key="2">
    <source>
        <dbReference type="EMBL" id="TMQ62619.1"/>
    </source>
</evidence>
<dbReference type="Proteomes" id="UP000316609">
    <property type="component" value="Unassembled WGS sequence"/>
</dbReference>
<proteinExistence type="predicted"/>
<name>A0A538TG63_UNCEI</name>
<sequence length="334" mass="36510">MAYAVPVLLAHAAFERYLVPIVPLLAMLGSTGVIWAVAKIPRAQRPISTAIACGILLVPPSISAMRAVAQARTSTQVLARQWMENHVAESNLLMQERYGAEVLTATERGEVVGSALFHDATGIAQKAFEARLWYHSVPLGLVVGGPLAGDEVGSRHTEGMSVVDLNGVYYHLGLLWGVDYVATSAAVRGRFEAERDRFRAQGRFYDFLDRNAELLASFASNQRVEGPEVRIYHLGPLAQARLGGLGLDRSWWRAGLAESRVGGGEAIATTADSVERRATEDAIYERWYAPFVRDLIANHRGLGHCERVRTLALSHLEVMPGDVPVFLAYSSAIY</sequence>
<dbReference type="AlphaFoldDB" id="A0A538TG63"/>
<keyword evidence="1" id="KW-0812">Transmembrane</keyword>
<dbReference type="EMBL" id="VBOY01000127">
    <property type="protein sequence ID" value="TMQ62619.1"/>
    <property type="molecule type" value="Genomic_DNA"/>
</dbReference>
<organism evidence="2 3">
    <name type="scientific">Eiseniibacteriota bacterium</name>
    <dbReference type="NCBI Taxonomy" id="2212470"/>
    <lineage>
        <taxon>Bacteria</taxon>
        <taxon>Candidatus Eiseniibacteriota</taxon>
    </lineage>
</organism>
<evidence type="ECO:0000313" key="3">
    <source>
        <dbReference type="Proteomes" id="UP000316609"/>
    </source>
</evidence>
<keyword evidence="1" id="KW-1133">Transmembrane helix</keyword>
<accession>A0A538TG63</accession>